<sequence>MEEESEVVVVTNVYGDICIRKKARRKRQKLLVKELMYDYANNTTLHGLPYVTRTGLTLSEKIFWFITFVASVSMCLFLISKVWHKWQTSPVIVTVSEQLVPVNEMPFPSVTICPQSKCKQSVYNFTKEKLLLDEFMWGPGRNATINDTMRERIAKYASISKICNLGVSFKLHDIYPSNHTNSSFVENIIEVAPNYTDVFYACFVNGNYLDNCTSLFSMVLTSEGLCYNMNSLAAEEIFRMKKLQRGYKYLYSKKRSTNWSVENGYTYVISKEVNDETIEEIDKEYSDNYPIRGRENGEKPDIEVLLQHNQQERDHLCNGLNTGFKVYIQHPTDLPQASLYYYAVLNNQVSSMALSFSVLNTSESLRGYDPEVRQCYFPDERYLKYFSIYTASNCRIECLSNVTDQYCKCTAFHMPDDSNNRICTQIDDECMKEARRIMQYQELSKDNKNRCHCLPACNTMDYDAEILKTDFNLKQLMETYYKAVNYTDDRTQGVNFSKLEMYFKQPRFMSWRRSELFGLIDFLANCGGLLGLFLGFSFLSLVEIFYFLSLRLCCTLKKDLEEEKAQNQPGKEIKVEKY</sequence>
<accession>A0ACC2R3U4</accession>
<proteinExistence type="predicted"/>
<evidence type="ECO:0000313" key="2">
    <source>
        <dbReference type="Proteomes" id="UP001231649"/>
    </source>
</evidence>
<reference evidence="1" key="1">
    <citation type="submission" date="2023-03" db="EMBL/GenBank/DDBJ databases">
        <title>Chromosome-level genomes of two armyworms, Mythimna separata and Mythimna loreyi, provide insights into the biosynthesis and reception of sex pheromones.</title>
        <authorList>
            <person name="Zhao H."/>
        </authorList>
    </citation>
    <scope>NUCLEOTIDE SEQUENCE</scope>
    <source>
        <strain evidence="1">BeijingLab</strain>
    </source>
</reference>
<organism evidence="1 2">
    <name type="scientific">Mythimna loreyi</name>
    <dbReference type="NCBI Taxonomy" id="667449"/>
    <lineage>
        <taxon>Eukaryota</taxon>
        <taxon>Metazoa</taxon>
        <taxon>Ecdysozoa</taxon>
        <taxon>Arthropoda</taxon>
        <taxon>Hexapoda</taxon>
        <taxon>Insecta</taxon>
        <taxon>Pterygota</taxon>
        <taxon>Neoptera</taxon>
        <taxon>Endopterygota</taxon>
        <taxon>Lepidoptera</taxon>
        <taxon>Glossata</taxon>
        <taxon>Ditrysia</taxon>
        <taxon>Noctuoidea</taxon>
        <taxon>Noctuidae</taxon>
        <taxon>Noctuinae</taxon>
        <taxon>Hadenini</taxon>
        <taxon>Mythimna</taxon>
    </lineage>
</organism>
<keyword evidence="2" id="KW-1185">Reference proteome</keyword>
<evidence type="ECO:0000313" key="1">
    <source>
        <dbReference type="EMBL" id="KAJ8733086.1"/>
    </source>
</evidence>
<dbReference type="Proteomes" id="UP001231649">
    <property type="component" value="Chromosome 11"/>
</dbReference>
<gene>
    <name evidence="1" type="ORF">PYW08_001384</name>
</gene>
<name>A0ACC2R3U4_9NEOP</name>
<comment type="caution">
    <text evidence="1">The sequence shown here is derived from an EMBL/GenBank/DDBJ whole genome shotgun (WGS) entry which is preliminary data.</text>
</comment>
<protein>
    <submittedName>
        <fullName evidence="1">Uncharacterized protein</fullName>
    </submittedName>
</protein>
<dbReference type="EMBL" id="CM056787">
    <property type="protein sequence ID" value="KAJ8733086.1"/>
    <property type="molecule type" value="Genomic_DNA"/>
</dbReference>